<evidence type="ECO:0000256" key="1">
    <source>
        <dbReference type="ARBA" id="ARBA00022679"/>
    </source>
</evidence>
<evidence type="ECO:0000256" key="2">
    <source>
        <dbReference type="ARBA" id="ARBA00023315"/>
    </source>
</evidence>
<geneLocation type="plasmid" evidence="5 6">
    <name>pSCL4</name>
</geneLocation>
<evidence type="ECO:0000313" key="5">
    <source>
        <dbReference type="EMBL" id="EFG04384.2"/>
    </source>
</evidence>
<proteinExistence type="predicted"/>
<dbReference type="InterPro" id="IPR016181">
    <property type="entry name" value="Acyl_CoA_acyltransferase"/>
</dbReference>
<dbReference type="PROSITE" id="PS51186">
    <property type="entry name" value="GNAT"/>
    <property type="match status" value="1"/>
</dbReference>
<dbReference type="EMBL" id="CM000914">
    <property type="protein sequence ID" value="EFG04384.2"/>
    <property type="molecule type" value="Genomic_DNA"/>
</dbReference>
<dbReference type="eggNOG" id="COG3153">
    <property type="taxonomic scope" value="Bacteria"/>
</dbReference>
<dbReference type="PANTHER" id="PTHR43877">
    <property type="entry name" value="AMINOALKYLPHOSPHONATE N-ACETYLTRANSFERASE-RELATED-RELATED"/>
    <property type="match status" value="1"/>
</dbReference>
<feature type="compositionally biased region" description="Acidic residues" evidence="3">
    <location>
        <begin position="33"/>
        <end position="42"/>
    </location>
</feature>
<evidence type="ECO:0000256" key="3">
    <source>
        <dbReference type="SAM" id="MobiDB-lite"/>
    </source>
</evidence>
<feature type="domain" description="N-acetyltransferase" evidence="4">
    <location>
        <begin position="49"/>
        <end position="196"/>
    </location>
</feature>
<dbReference type="InterPro" id="IPR000182">
    <property type="entry name" value="GNAT_dom"/>
</dbReference>
<name>D5SKE1_STRCL</name>
<keyword evidence="2" id="KW-0012">Acyltransferase</keyword>
<evidence type="ECO:0000313" key="6">
    <source>
        <dbReference type="Proteomes" id="UP000002357"/>
    </source>
</evidence>
<reference evidence="5 6" key="1">
    <citation type="journal article" date="2010" name="Genome Biol. Evol.">
        <title>The sequence of a 1.8-mb bacterial linear plasmid reveals a rich evolutionary reservoir of secondary metabolic pathways.</title>
        <authorList>
            <person name="Medema M.H."/>
            <person name="Trefzer A."/>
            <person name="Kovalchuk A."/>
            <person name="van den Berg M."/>
            <person name="Mueller U."/>
            <person name="Heijne W."/>
            <person name="Wu L."/>
            <person name="Alam M.T."/>
            <person name="Ronning C.M."/>
            <person name="Nierman W.C."/>
            <person name="Bovenberg R.A.L."/>
            <person name="Breitling R."/>
            <person name="Takano E."/>
        </authorList>
    </citation>
    <scope>NUCLEOTIDE SEQUENCE [LARGE SCALE GENOMIC DNA]</scope>
    <source>
        <strain evidence="6">ATCC 27064 / DSM 738 / JCM 4710 / NBRC 13307 / NCIMB 12785 / NRRL 3585 / VKM Ac-602</strain>
        <plasmid evidence="5">pSCL4</plasmid>
    </source>
</reference>
<dbReference type="Pfam" id="PF00583">
    <property type="entry name" value="Acetyltransf_1"/>
    <property type="match status" value="1"/>
</dbReference>
<dbReference type="Gene3D" id="3.40.630.30">
    <property type="match status" value="1"/>
</dbReference>
<dbReference type="InterPro" id="IPR050832">
    <property type="entry name" value="Bact_Acetyltransf"/>
</dbReference>
<evidence type="ECO:0000259" key="4">
    <source>
        <dbReference type="PROSITE" id="PS51186"/>
    </source>
</evidence>
<sequence length="214" mass="22324">MRGGWRRCAAGARVTVAPMNAEHTEHSKHAENADVDDTENDVDTGRTAWTTRPETADDIPAVRAINLAAFPTALEADLVEALRADREAWIDGLSLLAVAPDGRAAGHALLTRCRVGTEPALALAPCAVLPEYQGQGAGTAAVRAALDAARALGENTVVVLGHPGYYPRFGFAPASGFGIRAPFDVPDEAMMALTLDPGRPAATGTIQYPAAFGV</sequence>
<organism evidence="5 6">
    <name type="scientific">Streptomyces clavuligerus</name>
    <dbReference type="NCBI Taxonomy" id="1901"/>
    <lineage>
        <taxon>Bacteria</taxon>
        <taxon>Bacillati</taxon>
        <taxon>Actinomycetota</taxon>
        <taxon>Actinomycetes</taxon>
        <taxon>Kitasatosporales</taxon>
        <taxon>Streptomycetaceae</taxon>
        <taxon>Streptomyces</taxon>
    </lineage>
</organism>
<dbReference type="GO" id="GO:0016747">
    <property type="term" value="F:acyltransferase activity, transferring groups other than amino-acyl groups"/>
    <property type="evidence" value="ECO:0007669"/>
    <property type="project" value="InterPro"/>
</dbReference>
<feature type="compositionally biased region" description="Basic and acidic residues" evidence="3">
    <location>
        <begin position="22"/>
        <end position="32"/>
    </location>
</feature>
<keyword evidence="5" id="KW-0614">Plasmid</keyword>
<gene>
    <name evidence="5" type="ORF">SCLAV_p0897</name>
</gene>
<keyword evidence="6" id="KW-1185">Reference proteome</keyword>
<feature type="region of interest" description="Disordered" evidence="3">
    <location>
        <begin position="18"/>
        <end position="43"/>
    </location>
</feature>
<protein>
    <submittedName>
        <fullName evidence="5">Predicted acetyltransferase</fullName>
    </submittedName>
</protein>
<dbReference type="CDD" id="cd04301">
    <property type="entry name" value="NAT_SF"/>
    <property type="match status" value="1"/>
</dbReference>
<keyword evidence="1 5" id="KW-0808">Transferase</keyword>
<dbReference type="Proteomes" id="UP000002357">
    <property type="component" value="Plasmid pSCL4"/>
</dbReference>
<accession>D5SKE1</accession>
<dbReference type="SUPFAM" id="SSF55729">
    <property type="entry name" value="Acyl-CoA N-acyltransferases (Nat)"/>
    <property type="match status" value="1"/>
</dbReference>
<dbReference type="AlphaFoldDB" id="D5SKE1"/>